<keyword evidence="2" id="KW-0812">Transmembrane</keyword>
<keyword evidence="5" id="KW-1185">Reference proteome</keyword>
<dbReference type="EMBL" id="JAGSOG010000277">
    <property type="protein sequence ID" value="MBR7838313.1"/>
    <property type="molecule type" value="Genomic_DNA"/>
</dbReference>
<dbReference type="InterPro" id="IPR043472">
    <property type="entry name" value="Macro_dom-like"/>
</dbReference>
<feature type="region of interest" description="Disordered" evidence="1">
    <location>
        <begin position="1"/>
        <end position="24"/>
    </location>
</feature>
<keyword evidence="2" id="KW-0472">Membrane</keyword>
<sequence length="332" mass="35975">MMDSPEIHRNGAGPASSEAPRLPARAAAQVAASASPSAPRLGPGRVRGRGRPGRRFAGEVLAAFGAISALVQFVGQLFPRALAHPGPLTVVALGLCLAWGVARARHRPRVIRVFRHPSTTVAVVPGNLFDQDAHLVIGFSDTFDTDTGEHGPIDAASLQGQLLAREYGGDLPALDRALTAALREVRPCARERRVDRPRGKRLRYPIGTTAVLGRRPRLIFAVACSRIGNDDVARSSVEDLGVSLHRLWDAIQRHGRLEPVAMPLLGAGLSRLDQVDVESLVRMIVLSFVLRSRERLICRELRIVLRPGDFARIDLRELDALLEILEPGAAQP</sequence>
<evidence type="ECO:0000259" key="3">
    <source>
        <dbReference type="Pfam" id="PF20016"/>
    </source>
</evidence>
<dbReference type="Pfam" id="PF20016">
    <property type="entry name" value="ThsA_Macro"/>
    <property type="match status" value="1"/>
</dbReference>
<feature type="region of interest" description="Disordered" evidence="1">
    <location>
        <begin position="31"/>
        <end position="50"/>
    </location>
</feature>
<dbReference type="AlphaFoldDB" id="A0A941EW06"/>
<feature type="compositionally biased region" description="Low complexity" evidence="1">
    <location>
        <begin position="31"/>
        <end position="44"/>
    </location>
</feature>
<feature type="compositionally biased region" description="Low complexity" evidence="1">
    <location>
        <begin position="14"/>
        <end position="24"/>
    </location>
</feature>
<dbReference type="InterPro" id="IPR045535">
    <property type="entry name" value="ThsA_Macro"/>
</dbReference>
<evidence type="ECO:0000313" key="5">
    <source>
        <dbReference type="Proteomes" id="UP000675781"/>
    </source>
</evidence>
<accession>A0A941EW06</accession>
<feature type="transmembrane region" description="Helical" evidence="2">
    <location>
        <begin position="81"/>
        <end position="102"/>
    </location>
</feature>
<gene>
    <name evidence="4" type="ORF">KDL01_33900</name>
</gene>
<dbReference type="Gene3D" id="3.40.220.10">
    <property type="entry name" value="Leucine Aminopeptidase, subunit E, domain 1"/>
    <property type="match status" value="1"/>
</dbReference>
<feature type="domain" description="Thoeris protein ThsA Macro" evidence="3">
    <location>
        <begin position="121"/>
        <end position="306"/>
    </location>
</feature>
<organism evidence="4 5">
    <name type="scientific">Actinospica durhamensis</name>
    <dbReference type="NCBI Taxonomy" id="1508375"/>
    <lineage>
        <taxon>Bacteria</taxon>
        <taxon>Bacillati</taxon>
        <taxon>Actinomycetota</taxon>
        <taxon>Actinomycetes</taxon>
        <taxon>Catenulisporales</taxon>
        <taxon>Actinospicaceae</taxon>
        <taxon>Actinospica</taxon>
    </lineage>
</organism>
<comment type="caution">
    <text evidence="4">The sequence shown here is derived from an EMBL/GenBank/DDBJ whole genome shotgun (WGS) entry which is preliminary data.</text>
</comment>
<proteinExistence type="predicted"/>
<protein>
    <recommendedName>
        <fullName evidence="3">Thoeris protein ThsA Macro domain-containing protein</fullName>
    </recommendedName>
</protein>
<reference evidence="4" key="1">
    <citation type="submission" date="2021-04" db="EMBL/GenBank/DDBJ databases">
        <title>Genome based classification of Actinospica acidithermotolerans sp. nov., an actinobacterium isolated from an Indonesian hot spring.</title>
        <authorList>
            <person name="Kusuma A.B."/>
            <person name="Putra K.E."/>
            <person name="Nafisah S."/>
            <person name="Loh J."/>
            <person name="Nouioui I."/>
            <person name="Goodfellow M."/>
        </authorList>
    </citation>
    <scope>NUCLEOTIDE SEQUENCE</scope>
    <source>
        <strain evidence="4">CSCA 57</strain>
    </source>
</reference>
<evidence type="ECO:0000313" key="4">
    <source>
        <dbReference type="EMBL" id="MBR7838313.1"/>
    </source>
</evidence>
<feature type="transmembrane region" description="Helical" evidence="2">
    <location>
        <begin position="56"/>
        <end position="75"/>
    </location>
</feature>
<dbReference type="Proteomes" id="UP000675781">
    <property type="component" value="Unassembled WGS sequence"/>
</dbReference>
<evidence type="ECO:0000256" key="1">
    <source>
        <dbReference type="SAM" id="MobiDB-lite"/>
    </source>
</evidence>
<keyword evidence="2" id="KW-1133">Transmembrane helix</keyword>
<name>A0A941EW06_9ACTN</name>
<dbReference type="RefSeq" id="WP_212532772.1">
    <property type="nucleotide sequence ID" value="NZ_JAGSOG010000277.1"/>
</dbReference>
<evidence type="ECO:0000256" key="2">
    <source>
        <dbReference type="SAM" id="Phobius"/>
    </source>
</evidence>